<dbReference type="SUPFAM" id="SSF101473">
    <property type="entry name" value="DhaL-like"/>
    <property type="match status" value="1"/>
</dbReference>
<organism evidence="2">
    <name type="scientific">marine sediment metagenome</name>
    <dbReference type="NCBI Taxonomy" id="412755"/>
    <lineage>
        <taxon>unclassified sequences</taxon>
        <taxon>metagenomes</taxon>
        <taxon>ecological metagenomes</taxon>
    </lineage>
</organism>
<dbReference type="GO" id="GO:0006071">
    <property type="term" value="P:glycerol metabolic process"/>
    <property type="evidence" value="ECO:0007669"/>
    <property type="project" value="InterPro"/>
</dbReference>
<sequence>MATRVTIETLSGGQLRDMFAAAAAWLEKHTESVNAINVFPVPDGDTGTNMYLTMRSVMEEAQRCPEEGAGAIMAAMSQGALMGARGNSGVILSQIIRGMTRAVGEAESIDAATWVSGGGMVSYPVQTVADTANNLSWATNSGIDYFEWIRLDVVSANEFKFDTSYSDFSTGTLVNTQAFTGSLGLAN</sequence>
<dbReference type="InterPro" id="IPR050270">
    <property type="entry name" value="DegV_domain_contain"/>
</dbReference>
<feature type="domain" description="DhaL" evidence="1">
    <location>
        <begin position="13"/>
        <end position="187"/>
    </location>
</feature>
<proteinExistence type="predicted"/>
<evidence type="ECO:0000313" key="2">
    <source>
        <dbReference type="EMBL" id="KKM58420.1"/>
    </source>
</evidence>
<dbReference type="InterPro" id="IPR004007">
    <property type="entry name" value="DhaL_dom"/>
</dbReference>
<dbReference type="AlphaFoldDB" id="A0A0F9L6S9"/>
<gene>
    <name evidence="2" type="ORF">LCGC14_1549350</name>
</gene>
<comment type="caution">
    <text evidence="2">The sequence shown here is derived from an EMBL/GenBank/DDBJ whole genome shotgun (WGS) entry which is preliminary data.</text>
</comment>
<dbReference type="Pfam" id="PF02734">
    <property type="entry name" value="Dak2"/>
    <property type="match status" value="1"/>
</dbReference>
<reference evidence="2" key="1">
    <citation type="journal article" date="2015" name="Nature">
        <title>Complex archaea that bridge the gap between prokaryotes and eukaryotes.</title>
        <authorList>
            <person name="Spang A."/>
            <person name="Saw J.H."/>
            <person name="Jorgensen S.L."/>
            <person name="Zaremba-Niedzwiedzka K."/>
            <person name="Martijn J."/>
            <person name="Lind A.E."/>
            <person name="van Eijk R."/>
            <person name="Schleper C."/>
            <person name="Guy L."/>
            <person name="Ettema T.J."/>
        </authorList>
    </citation>
    <scope>NUCLEOTIDE SEQUENCE</scope>
</reference>
<evidence type="ECO:0000259" key="1">
    <source>
        <dbReference type="PROSITE" id="PS51480"/>
    </source>
</evidence>
<dbReference type="SMART" id="SM01120">
    <property type="entry name" value="Dak2"/>
    <property type="match status" value="1"/>
</dbReference>
<dbReference type="PANTHER" id="PTHR33434">
    <property type="entry name" value="DEGV DOMAIN-CONTAINING PROTEIN DR_1986-RELATED"/>
    <property type="match status" value="1"/>
</dbReference>
<dbReference type="EMBL" id="LAZR01011820">
    <property type="protein sequence ID" value="KKM58420.1"/>
    <property type="molecule type" value="Genomic_DNA"/>
</dbReference>
<accession>A0A0F9L6S9</accession>
<name>A0A0F9L6S9_9ZZZZ</name>
<dbReference type="InterPro" id="IPR036117">
    <property type="entry name" value="DhaL_dom_sf"/>
</dbReference>
<dbReference type="GO" id="GO:0004371">
    <property type="term" value="F:glycerone kinase activity"/>
    <property type="evidence" value="ECO:0007669"/>
    <property type="project" value="InterPro"/>
</dbReference>
<dbReference type="PROSITE" id="PS51480">
    <property type="entry name" value="DHAL"/>
    <property type="match status" value="1"/>
</dbReference>
<dbReference type="Gene3D" id="1.25.40.340">
    <property type="match status" value="1"/>
</dbReference>
<protein>
    <recommendedName>
        <fullName evidence="1">DhaL domain-containing protein</fullName>
    </recommendedName>
</protein>